<dbReference type="SUPFAM" id="SSF161098">
    <property type="entry name" value="MetI-like"/>
    <property type="match status" value="1"/>
</dbReference>
<dbReference type="RefSeq" id="WP_079913323.1">
    <property type="nucleotide sequence ID" value="NZ_BAABJG010000015.1"/>
</dbReference>
<evidence type="ECO:0000256" key="2">
    <source>
        <dbReference type="ARBA" id="ARBA00022448"/>
    </source>
</evidence>
<evidence type="ECO:0000256" key="4">
    <source>
        <dbReference type="ARBA" id="ARBA00022692"/>
    </source>
</evidence>
<sequence>MNNKWSSRLADAAVVSILIISGVVTILPFLYILVISFTDPSEYIRTAGLILIPEKWSLINYQYLLSTNTFIRAMGNSAFLATVGTVLSLAVTSSFAYALSRKRLMGRKVMLMLIVIAMLFNPGIIPPYLLVKNLGLINSMWALILPVLTTAYYTFLMKSFYDSIPPGLEEAAHIDGCNDLGIWMRVILPISLPSLAAFGLFYAVAYWNVFFSAILYLNDFKKWPLQVLLQHMLIDSSTSVGGELAQQISSEQTLPQETLKMAAVIVATVPIIMVYPFLQKHFAKGVMVGSVKE</sequence>
<feature type="transmembrane region" description="Helical" evidence="7">
    <location>
        <begin position="259"/>
        <end position="278"/>
    </location>
</feature>
<comment type="subcellular location">
    <subcellularLocation>
        <location evidence="1 7">Cell membrane</location>
        <topology evidence="1 7">Multi-pass membrane protein</topology>
    </subcellularLocation>
</comment>
<keyword evidence="10" id="KW-1185">Reference proteome</keyword>
<evidence type="ECO:0000259" key="8">
    <source>
        <dbReference type="PROSITE" id="PS50928"/>
    </source>
</evidence>
<keyword evidence="6 7" id="KW-0472">Membrane</keyword>
<evidence type="ECO:0000313" key="10">
    <source>
        <dbReference type="Proteomes" id="UP001597180"/>
    </source>
</evidence>
<dbReference type="EMBL" id="JBHTLU010000031">
    <property type="protein sequence ID" value="MFD1222680.1"/>
    <property type="molecule type" value="Genomic_DNA"/>
</dbReference>
<reference evidence="10" key="1">
    <citation type="journal article" date="2019" name="Int. J. Syst. Evol. Microbiol.">
        <title>The Global Catalogue of Microorganisms (GCM) 10K type strain sequencing project: providing services to taxonomists for standard genome sequencing and annotation.</title>
        <authorList>
            <consortium name="The Broad Institute Genomics Platform"/>
            <consortium name="The Broad Institute Genome Sequencing Center for Infectious Disease"/>
            <person name="Wu L."/>
            <person name="Ma J."/>
        </authorList>
    </citation>
    <scope>NUCLEOTIDE SEQUENCE [LARGE SCALE GENOMIC DNA]</scope>
    <source>
        <strain evidence="10">CCUG 53270</strain>
    </source>
</reference>
<evidence type="ECO:0000256" key="3">
    <source>
        <dbReference type="ARBA" id="ARBA00022475"/>
    </source>
</evidence>
<protein>
    <submittedName>
        <fullName evidence="9">Carbohydrate ABC transporter permease</fullName>
    </submittedName>
</protein>
<feature type="transmembrane region" description="Helical" evidence="7">
    <location>
        <begin position="136"/>
        <end position="155"/>
    </location>
</feature>
<keyword evidence="4 7" id="KW-0812">Transmembrane</keyword>
<dbReference type="InterPro" id="IPR000515">
    <property type="entry name" value="MetI-like"/>
</dbReference>
<dbReference type="Pfam" id="PF00528">
    <property type="entry name" value="BPD_transp_1"/>
    <property type="match status" value="1"/>
</dbReference>
<feature type="domain" description="ABC transmembrane type-1" evidence="8">
    <location>
        <begin position="74"/>
        <end position="278"/>
    </location>
</feature>
<evidence type="ECO:0000256" key="7">
    <source>
        <dbReference type="RuleBase" id="RU363032"/>
    </source>
</evidence>
<dbReference type="InterPro" id="IPR035906">
    <property type="entry name" value="MetI-like_sf"/>
</dbReference>
<dbReference type="PROSITE" id="PS50928">
    <property type="entry name" value="ABC_TM1"/>
    <property type="match status" value="1"/>
</dbReference>
<feature type="transmembrane region" description="Helical" evidence="7">
    <location>
        <begin position="12"/>
        <end position="34"/>
    </location>
</feature>
<accession>A0ABW3UPJ2</accession>
<name>A0ABW3UPJ2_9BACL</name>
<dbReference type="CDD" id="cd06261">
    <property type="entry name" value="TM_PBP2"/>
    <property type="match status" value="1"/>
</dbReference>
<dbReference type="PANTHER" id="PTHR43744">
    <property type="entry name" value="ABC TRANSPORTER PERMEASE PROTEIN MG189-RELATED-RELATED"/>
    <property type="match status" value="1"/>
</dbReference>
<evidence type="ECO:0000256" key="5">
    <source>
        <dbReference type="ARBA" id="ARBA00022989"/>
    </source>
</evidence>
<proteinExistence type="inferred from homology"/>
<feature type="transmembrane region" description="Helical" evidence="7">
    <location>
        <begin position="195"/>
        <end position="217"/>
    </location>
</feature>
<keyword evidence="3" id="KW-1003">Cell membrane</keyword>
<organism evidence="9 10">
    <name type="scientific">Paenibacillus vulneris</name>
    <dbReference type="NCBI Taxonomy" id="1133364"/>
    <lineage>
        <taxon>Bacteria</taxon>
        <taxon>Bacillati</taxon>
        <taxon>Bacillota</taxon>
        <taxon>Bacilli</taxon>
        <taxon>Bacillales</taxon>
        <taxon>Paenibacillaceae</taxon>
        <taxon>Paenibacillus</taxon>
    </lineage>
</organism>
<feature type="transmembrane region" description="Helical" evidence="7">
    <location>
        <begin position="111"/>
        <end position="130"/>
    </location>
</feature>
<evidence type="ECO:0000256" key="1">
    <source>
        <dbReference type="ARBA" id="ARBA00004651"/>
    </source>
</evidence>
<dbReference type="Proteomes" id="UP001597180">
    <property type="component" value="Unassembled WGS sequence"/>
</dbReference>
<keyword evidence="5 7" id="KW-1133">Transmembrane helix</keyword>
<keyword evidence="2 7" id="KW-0813">Transport</keyword>
<feature type="transmembrane region" description="Helical" evidence="7">
    <location>
        <begin position="78"/>
        <end position="99"/>
    </location>
</feature>
<comment type="caution">
    <text evidence="9">The sequence shown here is derived from an EMBL/GenBank/DDBJ whole genome shotgun (WGS) entry which is preliminary data.</text>
</comment>
<dbReference type="Gene3D" id="1.10.3720.10">
    <property type="entry name" value="MetI-like"/>
    <property type="match status" value="1"/>
</dbReference>
<evidence type="ECO:0000313" key="9">
    <source>
        <dbReference type="EMBL" id="MFD1222680.1"/>
    </source>
</evidence>
<comment type="similarity">
    <text evidence="7">Belongs to the binding-protein-dependent transport system permease family.</text>
</comment>
<dbReference type="PANTHER" id="PTHR43744:SF9">
    <property type="entry name" value="POLYGALACTURONAN_RHAMNOGALACTURONAN TRANSPORT SYSTEM PERMEASE PROTEIN YTCP"/>
    <property type="match status" value="1"/>
</dbReference>
<evidence type="ECO:0000256" key="6">
    <source>
        <dbReference type="ARBA" id="ARBA00023136"/>
    </source>
</evidence>
<gene>
    <name evidence="9" type="ORF">ACFQ4B_21415</name>
</gene>